<gene>
    <name evidence="1" type="ORF">BBN63_20820</name>
</gene>
<dbReference type="OrthoDB" id="4224527at2"/>
<dbReference type="RefSeq" id="WP_078076891.1">
    <property type="nucleotide sequence ID" value="NZ_CP018047.1"/>
</dbReference>
<dbReference type="KEGG" id="snw:BBN63_20820"/>
<name>A0A1U9QVN5_STRNV</name>
<reference evidence="1 2" key="1">
    <citation type="submission" date="2016-11" db="EMBL/GenBank/DDBJ databases">
        <title>Complete genome sequence of Streptomyces niveus SCSIO 3406.</title>
        <authorList>
            <person name="Zhu Q."/>
            <person name="Cheng W."/>
            <person name="Song Y."/>
            <person name="Li Q."/>
            <person name="Ju J."/>
        </authorList>
    </citation>
    <scope>NUCLEOTIDE SEQUENCE [LARGE SCALE GENOMIC DNA]</scope>
    <source>
        <strain evidence="1 2">SCSIO 3406</strain>
    </source>
</reference>
<accession>A0A1U9QVN5</accession>
<dbReference type="AlphaFoldDB" id="A0A1U9QVN5"/>
<evidence type="ECO:0000313" key="2">
    <source>
        <dbReference type="Proteomes" id="UP000189677"/>
    </source>
</evidence>
<keyword evidence="2" id="KW-1185">Reference proteome</keyword>
<proteinExistence type="predicted"/>
<evidence type="ECO:0000313" key="1">
    <source>
        <dbReference type="EMBL" id="AQU68292.1"/>
    </source>
</evidence>
<sequence length="126" mass="14219">MHQPAASPCPESEIRYWYEHIAYRSLTAAGSEIDKIERHSARTPAEAIRQIRLSVRALTATLPPEELRRALSWAEGGGCVGAVAALHRGEPCGFSLSHHRAWLEWTVHPYYAFHTPETRQLPLLPR</sequence>
<dbReference type="Proteomes" id="UP000189677">
    <property type="component" value="Chromosome"/>
</dbReference>
<organism evidence="1 2">
    <name type="scientific">Streptomyces niveus</name>
    <name type="common">Streptomyces spheroides</name>
    <dbReference type="NCBI Taxonomy" id="193462"/>
    <lineage>
        <taxon>Bacteria</taxon>
        <taxon>Bacillati</taxon>
        <taxon>Actinomycetota</taxon>
        <taxon>Actinomycetes</taxon>
        <taxon>Kitasatosporales</taxon>
        <taxon>Streptomycetaceae</taxon>
        <taxon>Streptomyces</taxon>
    </lineage>
</organism>
<protein>
    <submittedName>
        <fullName evidence="1">Uncharacterized protein</fullName>
    </submittedName>
</protein>
<dbReference type="EMBL" id="CP018047">
    <property type="protein sequence ID" value="AQU68292.1"/>
    <property type="molecule type" value="Genomic_DNA"/>
</dbReference>